<dbReference type="PANTHER" id="PTHR43344:SF2">
    <property type="entry name" value="PHOSPHOSERINE PHOSPHATASE"/>
    <property type="match status" value="1"/>
</dbReference>
<dbReference type="SUPFAM" id="SSF56784">
    <property type="entry name" value="HAD-like"/>
    <property type="match status" value="1"/>
</dbReference>
<dbReference type="NCBIfam" id="TIGR00338">
    <property type="entry name" value="serB"/>
    <property type="match status" value="1"/>
</dbReference>
<evidence type="ECO:0000256" key="11">
    <source>
        <dbReference type="ARBA" id="ARBA00031693"/>
    </source>
</evidence>
<dbReference type="PANTHER" id="PTHR43344">
    <property type="entry name" value="PHOSPHOSERINE PHOSPHATASE"/>
    <property type="match status" value="1"/>
</dbReference>
<evidence type="ECO:0000313" key="17">
    <source>
        <dbReference type="Proteomes" id="UP000183805"/>
    </source>
</evidence>
<dbReference type="Pfam" id="PF12710">
    <property type="entry name" value="HAD"/>
    <property type="match status" value="1"/>
</dbReference>
<gene>
    <name evidence="15" type="primary">serB</name>
    <name evidence="15" type="ORF">D0907_04010</name>
    <name evidence="16" type="ORF">SAMN04487854_11331</name>
</gene>
<evidence type="ECO:0000256" key="7">
    <source>
        <dbReference type="ARBA" id="ARBA00022723"/>
    </source>
</evidence>
<accession>A0AAD0WBJ2</accession>
<dbReference type="EC" id="3.1.3.3" evidence="4"/>
<evidence type="ECO:0000256" key="6">
    <source>
        <dbReference type="ARBA" id="ARBA00022605"/>
    </source>
</evidence>
<dbReference type="NCBIfam" id="TIGR01488">
    <property type="entry name" value="HAD-SF-IB"/>
    <property type="match status" value="1"/>
</dbReference>
<evidence type="ECO:0000313" key="15">
    <source>
        <dbReference type="EMBL" id="AXV64508.1"/>
    </source>
</evidence>
<name>A0AAD0WBJ2_9GAMM</name>
<dbReference type="CDD" id="cd07500">
    <property type="entry name" value="HAD_PSP"/>
    <property type="match status" value="1"/>
</dbReference>
<evidence type="ECO:0000256" key="8">
    <source>
        <dbReference type="ARBA" id="ARBA00022801"/>
    </source>
</evidence>
<dbReference type="InterPro" id="IPR004469">
    <property type="entry name" value="PSP"/>
</dbReference>
<evidence type="ECO:0000256" key="14">
    <source>
        <dbReference type="PIRSR" id="PIRSR604469-1"/>
    </source>
</evidence>
<keyword evidence="9" id="KW-0460">Magnesium</keyword>
<comment type="catalytic activity">
    <reaction evidence="12">
        <text>O-phospho-L-serine + H2O = L-serine + phosphate</text>
        <dbReference type="Rhea" id="RHEA:21208"/>
        <dbReference type="ChEBI" id="CHEBI:15377"/>
        <dbReference type="ChEBI" id="CHEBI:33384"/>
        <dbReference type="ChEBI" id="CHEBI:43474"/>
        <dbReference type="ChEBI" id="CHEBI:57524"/>
        <dbReference type="EC" id="3.1.3.3"/>
    </reaction>
</comment>
<dbReference type="InterPro" id="IPR023214">
    <property type="entry name" value="HAD_sf"/>
</dbReference>
<dbReference type="GO" id="GO:0000287">
    <property type="term" value="F:magnesium ion binding"/>
    <property type="evidence" value="ECO:0007669"/>
    <property type="project" value="TreeGrafter"/>
</dbReference>
<feature type="active site" description="Proton donor" evidence="14">
    <location>
        <position position="134"/>
    </location>
</feature>
<evidence type="ECO:0000256" key="4">
    <source>
        <dbReference type="ARBA" id="ARBA00012640"/>
    </source>
</evidence>
<dbReference type="AlphaFoldDB" id="A0AAD0WBJ2"/>
<dbReference type="InterPro" id="IPR036412">
    <property type="entry name" value="HAD-like_sf"/>
</dbReference>
<feature type="active site" description="Nucleophile" evidence="14">
    <location>
        <position position="132"/>
    </location>
</feature>
<dbReference type="SFLD" id="SFLDG01136">
    <property type="entry name" value="C1.6:_Phosphoserine_Phosphatas"/>
    <property type="match status" value="1"/>
</dbReference>
<dbReference type="GO" id="GO:0036424">
    <property type="term" value="F:L-phosphoserine phosphatase activity"/>
    <property type="evidence" value="ECO:0007669"/>
    <property type="project" value="InterPro"/>
</dbReference>
<keyword evidence="8 15" id="KW-0378">Hydrolase</keyword>
<comment type="cofactor">
    <cofactor evidence="1">
        <name>Mg(2+)</name>
        <dbReference type="ChEBI" id="CHEBI:18420"/>
    </cofactor>
</comment>
<comment type="similarity">
    <text evidence="3">Belongs to the HAD-like hydrolase superfamily. SerB family.</text>
</comment>
<comment type="catalytic activity">
    <reaction evidence="13">
        <text>O-phospho-D-serine + H2O = D-serine + phosphate</text>
        <dbReference type="Rhea" id="RHEA:24873"/>
        <dbReference type="ChEBI" id="CHEBI:15377"/>
        <dbReference type="ChEBI" id="CHEBI:35247"/>
        <dbReference type="ChEBI" id="CHEBI:43474"/>
        <dbReference type="ChEBI" id="CHEBI:58680"/>
        <dbReference type="EC" id="3.1.3.3"/>
    </reaction>
</comment>
<dbReference type="EMBL" id="CP032090">
    <property type="protein sequence ID" value="AXV64508.1"/>
    <property type="molecule type" value="Genomic_DNA"/>
</dbReference>
<dbReference type="SFLD" id="SFLDS00003">
    <property type="entry name" value="Haloacid_Dehalogenase"/>
    <property type="match status" value="1"/>
</dbReference>
<dbReference type="Proteomes" id="UP000183805">
    <property type="component" value="Unassembled WGS sequence"/>
</dbReference>
<comment type="pathway">
    <text evidence="2">Amino-acid biosynthesis; L-serine biosynthesis; L-serine from 3-phospho-D-glycerate: step 3/3.</text>
</comment>
<dbReference type="GO" id="GO:0006564">
    <property type="term" value="P:L-serine biosynthetic process"/>
    <property type="evidence" value="ECO:0007669"/>
    <property type="project" value="UniProtKB-KW"/>
</dbReference>
<sequence>MSQLSLAATPTANLTGQITLNCWYKIENKHLIATDILPKAHQGVLSVAFGGELSADHLLALTAFLSSHGFTNLTVCCYQPIESMPSAWCVHSDSTSPLSPSVLTAFANQHGLQLVQLTNPPTVNEPGLLLMDMDSTAITIECIDEIARLADVYDEVAAVTAQAMAGQLDFAQSLKQRVAKLEGIDVDLIDDLKSRLPLMPGVNELCQYLKKYDWHLAIASGGFVPFAEQVQSLIGLDEVHANTLEFKDNRLTGKVIGTIVDAEEKARVLKRIAEKLALNTRQTVAMGDGANDLKMMAAAGLGVAVHGKPKVVEQAQTAINEGSLLQVSYLLTIPLDYTL</sequence>
<organism evidence="15 18">
    <name type="scientific">Pseudoalteromonas lipolytica</name>
    <dbReference type="NCBI Taxonomy" id="570156"/>
    <lineage>
        <taxon>Bacteria</taxon>
        <taxon>Pseudomonadati</taxon>
        <taxon>Pseudomonadota</taxon>
        <taxon>Gammaproteobacteria</taxon>
        <taxon>Alteromonadales</taxon>
        <taxon>Pseudoalteromonadaceae</taxon>
        <taxon>Pseudoalteromonas</taxon>
    </lineage>
</organism>
<evidence type="ECO:0000313" key="18">
    <source>
        <dbReference type="Proteomes" id="UP000264605"/>
    </source>
</evidence>
<evidence type="ECO:0000256" key="3">
    <source>
        <dbReference type="ARBA" id="ARBA00009184"/>
    </source>
</evidence>
<dbReference type="Proteomes" id="UP000264605">
    <property type="component" value="Chromosome"/>
</dbReference>
<dbReference type="SFLD" id="SFLDG01137">
    <property type="entry name" value="C1.6.1:_Phosphoserine_Phosphat"/>
    <property type="match status" value="1"/>
</dbReference>
<dbReference type="GeneID" id="99504613"/>
<reference evidence="16 17" key="1">
    <citation type="submission" date="2016-10" db="EMBL/GenBank/DDBJ databases">
        <authorList>
            <person name="Varghese N."/>
            <person name="Submissions S."/>
        </authorList>
    </citation>
    <scope>NUCLEOTIDE SEQUENCE [LARGE SCALE GENOMIC DNA]</scope>
    <source>
        <strain evidence="16 17">CGMCC 1.8499</strain>
    </source>
</reference>
<reference evidence="15 18" key="2">
    <citation type="submission" date="2018-08" db="EMBL/GenBank/DDBJ databases">
        <title>Draft genome sequence of Pseudoalteromonas donghaensis HJ51.</title>
        <authorList>
            <person name="Oh J."/>
            <person name="Roh D."/>
        </authorList>
    </citation>
    <scope>NUCLEOTIDE SEQUENCE [LARGE SCALE GENOMIC DNA]</scope>
    <source>
        <strain evidence="15 18">HJ51</strain>
    </source>
</reference>
<keyword evidence="17" id="KW-1185">Reference proteome</keyword>
<keyword evidence="10" id="KW-0718">Serine biosynthesis</keyword>
<dbReference type="InterPro" id="IPR050582">
    <property type="entry name" value="HAD-like_SerB"/>
</dbReference>
<dbReference type="KEGG" id="pdj:D0907_04010"/>
<evidence type="ECO:0000256" key="10">
    <source>
        <dbReference type="ARBA" id="ARBA00023299"/>
    </source>
</evidence>
<evidence type="ECO:0000256" key="12">
    <source>
        <dbReference type="ARBA" id="ARBA00048138"/>
    </source>
</evidence>
<dbReference type="RefSeq" id="WP_036970584.1">
    <property type="nucleotide sequence ID" value="NZ_CP032090.1"/>
</dbReference>
<evidence type="ECO:0000256" key="5">
    <source>
        <dbReference type="ARBA" id="ARBA00015196"/>
    </source>
</evidence>
<evidence type="ECO:0000256" key="2">
    <source>
        <dbReference type="ARBA" id="ARBA00005135"/>
    </source>
</evidence>
<dbReference type="EMBL" id="FPAZ01000013">
    <property type="protein sequence ID" value="SFT87387.1"/>
    <property type="molecule type" value="Genomic_DNA"/>
</dbReference>
<evidence type="ECO:0000256" key="13">
    <source>
        <dbReference type="ARBA" id="ARBA00048523"/>
    </source>
</evidence>
<dbReference type="SFLD" id="SFLDF00029">
    <property type="entry name" value="phosphoserine_phosphatase"/>
    <property type="match status" value="1"/>
</dbReference>
<proteinExistence type="inferred from homology"/>
<evidence type="ECO:0000256" key="9">
    <source>
        <dbReference type="ARBA" id="ARBA00022842"/>
    </source>
</evidence>
<dbReference type="Gene3D" id="3.40.50.1000">
    <property type="entry name" value="HAD superfamily/HAD-like"/>
    <property type="match status" value="1"/>
</dbReference>
<keyword evidence="6" id="KW-0028">Amino-acid biosynthesis</keyword>
<keyword evidence="7" id="KW-0479">Metal-binding</keyword>
<protein>
    <recommendedName>
        <fullName evidence="5">Phosphoserine phosphatase</fullName>
        <ecNumber evidence="4">3.1.3.3</ecNumber>
    </recommendedName>
    <alternativeName>
        <fullName evidence="11">O-phosphoserine phosphohydrolase</fullName>
    </alternativeName>
</protein>
<evidence type="ECO:0000313" key="16">
    <source>
        <dbReference type="EMBL" id="SFT87387.1"/>
    </source>
</evidence>
<dbReference type="GO" id="GO:0005737">
    <property type="term" value="C:cytoplasm"/>
    <property type="evidence" value="ECO:0007669"/>
    <property type="project" value="TreeGrafter"/>
</dbReference>
<evidence type="ECO:0000256" key="1">
    <source>
        <dbReference type="ARBA" id="ARBA00001946"/>
    </source>
</evidence>